<keyword evidence="5" id="KW-1185">Reference proteome</keyword>
<sequence length="340" mass="38185">MIWRRTVLVLPVVAVLILGSRICCSLTTDESSNTGITNNAQLWHRQTNSQENRDETELISKRHVRRGVGDELNTLKDKAKTASSVYKWLKKNWQKLFVIVIAICALIAVVGIYRRCFSDSGSSGDDEEPNIVVVRMLRQDHKEKKELSMEPTAMEGSTQETGDSGKMETSARHGTNNPEYRGRTDTTIIANSSNGGKTQKETCSALAVTRNVKEQHVGVTSTSFPAMASKHRLNEVEFPNNFHIPTSSIPISGYTTFQQIDCYKGYYHFNQYIFNVKTMADQRQVHPTRVCQGSTSEGPFPFYEDIPLIKNLMTSLMLKYCDDYIPTASTKTNLPLTVSP</sequence>
<keyword evidence="2" id="KW-0472">Membrane</keyword>
<keyword evidence="2" id="KW-0812">Transmembrane</keyword>
<protein>
    <submittedName>
        <fullName evidence="4">Uncharacterized protein</fullName>
    </submittedName>
</protein>
<evidence type="ECO:0000256" key="2">
    <source>
        <dbReference type="SAM" id="Phobius"/>
    </source>
</evidence>
<feature type="region of interest" description="Disordered" evidence="1">
    <location>
        <begin position="143"/>
        <end position="183"/>
    </location>
</feature>
<dbReference type="Proteomes" id="UP001163046">
    <property type="component" value="Unassembled WGS sequence"/>
</dbReference>
<feature type="transmembrane region" description="Helical" evidence="2">
    <location>
        <begin position="96"/>
        <end position="113"/>
    </location>
</feature>
<evidence type="ECO:0000313" key="5">
    <source>
        <dbReference type="Proteomes" id="UP001163046"/>
    </source>
</evidence>
<feature type="chain" id="PRO_5040960633" evidence="3">
    <location>
        <begin position="20"/>
        <end position="340"/>
    </location>
</feature>
<evidence type="ECO:0000313" key="4">
    <source>
        <dbReference type="EMBL" id="KAJ7379179.1"/>
    </source>
</evidence>
<organism evidence="4 5">
    <name type="scientific">Desmophyllum pertusum</name>
    <dbReference type="NCBI Taxonomy" id="174260"/>
    <lineage>
        <taxon>Eukaryota</taxon>
        <taxon>Metazoa</taxon>
        <taxon>Cnidaria</taxon>
        <taxon>Anthozoa</taxon>
        <taxon>Hexacorallia</taxon>
        <taxon>Scleractinia</taxon>
        <taxon>Caryophylliina</taxon>
        <taxon>Caryophylliidae</taxon>
        <taxon>Desmophyllum</taxon>
    </lineage>
</organism>
<keyword evidence="3" id="KW-0732">Signal</keyword>
<dbReference type="EMBL" id="MU826359">
    <property type="protein sequence ID" value="KAJ7379179.1"/>
    <property type="molecule type" value="Genomic_DNA"/>
</dbReference>
<accession>A0A9W9ZFH4</accession>
<name>A0A9W9ZFH4_9CNID</name>
<gene>
    <name evidence="4" type="ORF">OS493_017678</name>
</gene>
<evidence type="ECO:0000256" key="3">
    <source>
        <dbReference type="SAM" id="SignalP"/>
    </source>
</evidence>
<dbReference type="AlphaFoldDB" id="A0A9W9ZFH4"/>
<evidence type="ECO:0000256" key="1">
    <source>
        <dbReference type="SAM" id="MobiDB-lite"/>
    </source>
</evidence>
<dbReference type="OrthoDB" id="5986641at2759"/>
<feature type="signal peptide" evidence="3">
    <location>
        <begin position="1"/>
        <end position="19"/>
    </location>
</feature>
<reference evidence="4" key="1">
    <citation type="submission" date="2023-01" db="EMBL/GenBank/DDBJ databases">
        <title>Genome assembly of the deep-sea coral Lophelia pertusa.</title>
        <authorList>
            <person name="Herrera S."/>
            <person name="Cordes E."/>
        </authorList>
    </citation>
    <scope>NUCLEOTIDE SEQUENCE</scope>
    <source>
        <strain evidence="4">USNM1676648</strain>
        <tissue evidence="4">Polyp</tissue>
    </source>
</reference>
<proteinExistence type="predicted"/>
<keyword evidence="2" id="KW-1133">Transmembrane helix</keyword>
<comment type="caution">
    <text evidence="4">The sequence shown here is derived from an EMBL/GenBank/DDBJ whole genome shotgun (WGS) entry which is preliminary data.</text>
</comment>